<feature type="coiled-coil region" evidence="2">
    <location>
        <begin position="34"/>
        <end position="61"/>
    </location>
</feature>
<gene>
    <name evidence="6" type="ORF">Daus18300_004200</name>
</gene>
<accession>A0ABR3XAK1</accession>
<dbReference type="InterPro" id="IPR056884">
    <property type="entry name" value="NPHP3-like_N"/>
</dbReference>
<keyword evidence="7" id="KW-1185">Reference proteome</keyword>
<protein>
    <recommendedName>
        <fullName evidence="8">NACHT domain-containing protein</fullName>
    </recommendedName>
</protein>
<reference evidence="6 7" key="1">
    <citation type="journal article" date="2024" name="IMA Fungus">
        <title>IMA Genome - F19 : A genome assembly and annotation guide to empower mycologists, including annotated draft genome sequences of Ceratocystis pirilliformis, Diaporthe australafricana, Fusarium ophioides, Paecilomyces lecythidis, and Sporothrix stenoceras.</title>
        <authorList>
            <person name="Aylward J."/>
            <person name="Wilson A.M."/>
            <person name="Visagie C.M."/>
            <person name="Spraker J."/>
            <person name="Barnes I."/>
            <person name="Buitendag C."/>
            <person name="Ceriani C."/>
            <person name="Del Mar Angel L."/>
            <person name="du Plessis D."/>
            <person name="Fuchs T."/>
            <person name="Gasser K."/>
            <person name="Kramer D."/>
            <person name="Li W."/>
            <person name="Munsamy K."/>
            <person name="Piso A."/>
            <person name="Price J.L."/>
            <person name="Sonnekus B."/>
            <person name="Thomas C."/>
            <person name="van der Nest A."/>
            <person name="van Dijk A."/>
            <person name="van Heerden A."/>
            <person name="van Vuuren N."/>
            <person name="Yilmaz N."/>
            <person name="Duong T.A."/>
            <person name="van der Merwe N.A."/>
            <person name="Wingfield M.J."/>
            <person name="Wingfield B.D."/>
        </authorList>
    </citation>
    <scope>NUCLEOTIDE SEQUENCE [LARGE SCALE GENOMIC DNA]</scope>
    <source>
        <strain evidence="6 7">CMW 18300</strain>
    </source>
</reference>
<dbReference type="PANTHER" id="PTHR10039">
    <property type="entry name" value="AMELOGENIN"/>
    <property type="match status" value="1"/>
</dbReference>
<dbReference type="PANTHER" id="PTHR10039:SF5">
    <property type="entry name" value="NACHT DOMAIN-CONTAINING PROTEIN"/>
    <property type="match status" value="1"/>
</dbReference>
<dbReference type="Proteomes" id="UP001583177">
    <property type="component" value="Unassembled WGS sequence"/>
</dbReference>
<feature type="region of interest" description="Disordered" evidence="3">
    <location>
        <begin position="771"/>
        <end position="802"/>
    </location>
</feature>
<evidence type="ECO:0000256" key="2">
    <source>
        <dbReference type="SAM" id="Coils"/>
    </source>
</evidence>
<feature type="domain" description="Nephrocystin 3-like N-terminal" evidence="4">
    <location>
        <begin position="294"/>
        <end position="477"/>
    </location>
</feature>
<feature type="compositionally biased region" description="Basic and acidic residues" evidence="3">
    <location>
        <begin position="783"/>
        <end position="802"/>
    </location>
</feature>
<dbReference type="Pfam" id="PF24883">
    <property type="entry name" value="NPHP3_N"/>
    <property type="match status" value="1"/>
</dbReference>
<evidence type="ECO:0000313" key="7">
    <source>
        <dbReference type="Proteomes" id="UP001583177"/>
    </source>
</evidence>
<name>A0ABR3XAK1_9PEZI</name>
<keyword evidence="1" id="KW-0677">Repeat</keyword>
<sequence>MDPATIIGTTSAILSFVLFVGNVISVANKIHDSADGATDDNRSLEEAVTDFQNNLENLRHTGKFSCSTDSQTGAYAAKTDAESNSLLRTAHECEILGNKTLEVLNKTKAKANHVDEKHPASRFKRAWKRSRKDSSDRSTSSPKQPSLVEGIRAGIQTVWQKDKVDALRRQWEGCVFRFNMDLARLDTGEKHDIICAAFKKNSEQVEKIRELVDSLVQQSRVSKLECLQSFLDDFKDADTLPRLEQRNHEWILKALEFEGMNARRAQVEWTEGDTFEWLITDDAVPDNHPDLKVSFKQWLSTGRGVYHVTGKPGSGKSTLMKLIDHAAATREQLESWASQTQERLIMATFYTWKAASAHPLQNQEVGLARTLLHQILTAAPQLTKVVFAKHSCWNPQEFRFINFLSRSQWASAKSDFESEEIFAALESSLRAQGYRFFLLVDGMDEFENPNSHSAIAKRVLKWSSHNSERLKICVSSREDNTFMDKFSADQRLRLHIVTEKDVRELVATRLMEHDHFVVASENDRENLTRKIVGEAKGVFLWVVFTIQELKPLLDDRQSFQTLVQAVEELPKEMEEFLHEILERVPARYKKESAAIFSATTSTLGQDRSLSLFHYSMLRECLDFEEPDVDEKTRHMSLNEIVTQLKDFRSRLPNLCKGLLETTPDFRHSILLENMDDGDYRDTLRCTHRSVFDFLRNSTEELSAAIDSSLPFEALGEALALRSVIKVAKAIPWDESMPEDYQSYLQNMLRMALSAGAEPRIRFKWWYQEDSPDPQDAPCNSGEDASHDSIREADLYHRDMPFA</sequence>
<dbReference type="InterPro" id="IPR027417">
    <property type="entry name" value="P-loop_NTPase"/>
</dbReference>
<feature type="compositionally biased region" description="Basic residues" evidence="3">
    <location>
        <begin position="120"/>
        <end position="131"/>
    </location>
</feature>
<evidence type="ECO:0000256" key="3">
    <source>
        <dbReference type="SAM" id="MobiDB-lite"/>
    </source>
</evidence>
<organism evidence="6 7">
    <name type="scientific">Diaporthe australafricana</name>
    <dbReference type="NCBI Taxonomy" id="127596"/>
    <lineage>
        <taxon>Eukaryota</taxon>
        <taxon>Fungi</taxon>
        <taxon>Dikarya</taxon>
        <taxon>Ascomycota</taxon>
        <taxon>Pezizomycotina</taxon>
        <taxon>Sordariomycetes</taxon>
        <taxon>Sordariomycetidae</taxon>
        <taxon>Diaporthales</taxon>
        <taxon>Diaporthaceae</taxon>
        <taxon>Diaporthe</taxon>
    </lineage>
</organism>
<feature type="domain" description="DUF7791" evidence="5">
    <location>
        <begin position="584"/>
        <end position="697"/>
    </location>
</feature>
<evidence type="ECO:0008006" key="8">
    <source>
        <dbReference type="Google" id="ProtNLM"/>
    </source>
</evidence>
<feature type="region of interest" description="Disordered" evidence="3">
    <location>
        <begin position="109"/>
        <end position="147"/>
    </location>
</feature>
<comment type="caution">
    <text evidence="6">The sequence shown here is derived from an EMBL/GenBank/DDBJ whole genome shotgun (WGS) entry which is preliminary data.</text>
</comment>
<proteinExistence type="predicted"/>
<evidence type="ECO:0000256" key="1">
    <source>
        <dbReference type="ARBA" id="ARBA00022737"/>
    </source>
</evidence>
<dbReference type="InterPro" id="IPR056693">
    <property type="entry name" value="DUF7791"/>
</dbReference>
<feature type="compositionally biased region" description="Low complexity" evidence="3">
    <location>
        <begin position="137"/>
        <end position="146"/>
    </location>
</feature>
<evidence type="ECO:0000313" key="6">
    <source>
        <dbReference type="EMBL" id="KAL1872654.1"/>
    </source>
</evidence>
<dbReference type="EMBL" id="JAWRVE010000028">
    <property type="protein sequence ID" value="KAL1872654.1"/>
    <property type="molecule type" value="Genomic_DNA"/>
</dbReference>
<keyword evidence="2" id="KW-0175">Coiled coil</keyword>
<evidence type="ECO:0000259" key="5">
    <source>
        <dbReference type="Pfam" id="PF25053"/>
    </source>
</evidence>
<dbReference type="Pfam" id="PF25053">
    <property type="entry name" value="DUF7791"/>
    <property type="match status" value="1"/>
</dbReference>
<dbReference type="Gene3D" id="3.40.50.300">
    <property type="entry name" value="P-loop containing nucleotide triphosphate hydrolases"/>
    <property type="match status" value="1"/>
</dbReference>
<evidence type="ECO:0000259" key="4">
    <source>
        <dbReference type="Pfam" id="PF24883"/>
    </source>
</evidence>
<dbReference type="SUPFAM" id="SSF52540">
    <property type="entry name" value="P-loop containing nucleoside triphosphate hydrolases"/>
    <property type="match status" value="1"/>
</dbReference>